<comment type="caution">
    <text evidence="2">The sequence shown here is derived from an EMBL/GenBank/DDBJ whole genome shotgun (WGS) entry which is preliminary data.</text>
</comment>
<dbReference type="STRING" id="709839.TSA66_24640"/>
<protein>
    <submittedName>
        <fullName evidence="2">Uncharacterized protein</fullName>
    </submittedName>
</protein>
<reference evidence="2 3" key="1">
    <citation type="submission" date="2014-12" db="EMBL/GenBank/DDBJ databases">
        <title>Denitrispirillum autotrophicum gen. nov., sp. nov., Denitrifying, Facultatively Autotrophic Bacteria Isolated from Rice Paddy Soil.</title>
        <authorList>
            <person name="Ishii S."/>
            <person name="Ashida N."/>
            <person name="Ohno H."/>
            <person name="Otsuka S."/>
            <person name="Yokota A."/>
            <person name="Senoo K."/>
        </authorList>
    </citation>
    <scope>NUCLEOTIDE SEQUENCE [LARGE SCALE GENOMIC DNA]</scope>
    <source>
        <strain evidence="2 3">TSA66</strain>
    </source>
</reference>
<feature type="transmembrane region" description="Helical" evidence="1">
    <location>
        <begin position="62"/>
        <end position="83"/>
    </location>
</feature>
<keyword evidence="1" id="KW-1133">Transmembrane helix</keyword>
<feature type="transmembrane region" description="Helical" evidence="1">
    <location>
        <begin position="21"/>
        <end position="42"/>
    </location>
</feature>
<keyword evidence="1" id="KW-0472">Membrane</keyword>
<evidence type="ECO:0000256" key="1">
    <source>
        <dbReference type="SAM" id="Phobius"/>
    </source>
</evidence>
<name>A0A0C1Y8N2_9BURK</name>
<evidence type="ECO:0000313" key="2">
    <source>
        <dbReference type="EMBL" id="KIF83298.1"/>
    </source>
</evidence>
<dbReference type="Proteomes" id="UP000031572">
    <property type="component" value="Unassembled WGS sequence"/>
</dbReference>
<accession>A0A0C1Y8N2</accession>
<dbReference type="RefSeq" id="WP_040041927.1">
    <property type="nucleotide sequence ID" value="NZ_JWJG01000028.1"/>
</dbReference>
<organism evidence="2 3">
    <name type="scientific">Noviherbaspirillum autotrophicum</name>
    <dbReference type="NCBI Taxonomy" id="709839"/>
    <lineage>
        <taxon>Bacteria</taxon>
        <taxon>Pseudomonadati</taxon>
        <taxon>Pseudomonadota</taxon>
        <taxon>Betaproteobacteria</taxon>
        <taxon>Burkholderiales</taxon>
        <taxon>Oxalobacteraceae</taxon>
        <taxon>Noviherbaspirillum</taxon>
    </lineage>
</organism>
<evidence type="ECO:0000313" key="3">
    <source>
        <dbReference type="Proteomes" id="UP000031572"/>
    </source>
</evidence>
<keyword evidence="1" id="KW-0812">Transmembrane</keyword>
<sequence length="216" mass="25654">MHDDKRDDLHPLAWLFRIWRFYFTLFQIAATFVCILLVFWGVYANRKKAIENKNTIQGPFWYIRFLSCCVGAYAIIFGVLLFIHAHVVPLPILDYWPLTTMLWADDSWYGQRGHANAIWGEPLTLAVLAGLIRLSSRIYGTYDDQLGIFSASEFAIRRRLDREILRLQMLHPENNGRFWELPDAERKRQRQEWKNKYGQEYELLLRSRHCHFGDGQ</sequence>
<gene>
    <name evidence="2" type="ORF">TSA66_24640</name>
</gene>
<keyword evidence="3" id="KW-1185">Reference proteome</keyword>
<dbReference type="AlphaFoldDB" id="A0A0C1Y8N2"/>
<dbReference type="EMBL" id="JWJG01000028">
    <property type="protein sequence ID" value="KIF83298.1"/>
    <property type="molecule type" value="Genomic_DNA"/>
</dbReference>
<proteinExistence type="predicted"/>